<feature type="transmembrane region" description="Helical" evidence="1">
    <location>
        <begin position="140"/>
        <end position="161"/>
    </location>
</feature>
<keyword evidence="1" id="KW-0812">Transmembrane</keyword>
<evidence type="ECO:0000256" key="1">
    <source>
        <dbReference type="SAM" id="Phobius"/>
    </source>
</evidence>
<dbReference type="RefSeq" id="WP_169223806.1">
    <property type="nucleotide sequence ID" value="NZ_JABBGC010000001.1"/>
</dbReference>
<dbReference type="EMBL" id="JABBGC010000001">
    <property type="protein sequence ID" value="NML36698.1"/>
    <property type="molecule type" value="Genomic_DNA"/>
</dbReference>
<accession>A0A848GL86</accession>
<reference evidence="2 3" key="1">
    <citation type="submission" date="2020-04" db="EMBL/GenBank/DDBJ databases">
        <title>Chitinophaga sp. G-6-1-13 sp. nov., isolated from soil.</title>
        <authorList>
            <person name="Dahal R.H."/>
            <person name="Chaudhary D.K."/>
        </authorList>
    </citation>
    <scope>NUCLEOTIDE SEQUENCE [LARGE SCALE GENOMIC DNA]</scope>
    <source>
        <strain evidence="2 3">G-6-1-13</strain>
    </source>
</reference>
<organism evidence="2 3">
    <name type="scientific">Chitinophaga fulva</name>
    <dbReference type="NCBI Taxonomy" id="2728842"/>
    <lineage>
        <taxon>Bacteria</taxon>
        <taxon>Pseudomonadati</taxon>
        <taxon>Bacteroidota</taxon>
        <taxon>Chitinophagia</taxon>
        <taxon>Chitinophagales</taxon>
        <taxon>Chitinophagaceae</taxon>
        <taxon>Chitinophaga</taxon>
    </lineage>
</organism>
<keyword evidence="1" id="KW-0472">Membrane</keyword>
<proteinExistence type="predicted"/>
<dbReference type="Proteomes" id="UP000583266">
    <property type="component" value="Unassembled WGS sequence"/>
</dbReference>
<name>A0A848GL86_9BACT</name>
<gene>
    <name evidence="2" type="ORF">HHL17_05755</name>
</gene>
<evidence type="ECO:0000313" key="3">
    <source>
        <dbReference type="Proteomes" id="UP000583266"/>
    </source>
</evidence>
<sequence>MNKHEHISNELKQLVPDVNWPADAPFTVPAGYFDRLPDAVLQQVHLLQPNHTGVLTPDIPFTVPTGYFEELPQAILQRIHAAEENPVIAELEALSPLLAAIPKQVPFTVPTGYFGSLTALPPVPVTPPLRVVTRNPVKKWLRYAVAACLITFAGTTALLFLQRDGSFNVEKQLERIDNQDIEYYLQNHTDAFDNDAIFAGFADVSAPEALQQQLNDGIPPAAIEQYLQQSSFSKEVLPNQ</sequence>
<keyword evidence="3" id="KW-1185">Reference proteome</keyword>
<keyword evidence="1" id="KW-1133">Transmembrane helix</keyword>
<comment type="caution">
    <text evidence="2">The sequence shown here is derived from an EMBL/GenBank/DDBJ whole genome shotgun (WGS) entry which is preliminary data.</text>
</comment>
<protein>
    <submittedName>
        <fullName evidence="2">Uncharacterized protein</fullName>
    </submittedName>
</protein>
<dbReference type="AlphaFoldDB" id="A0A848GL86"/>
<evidence type="ECO:0000313" key="2">
    <source>
        <dbReference type="EMBL" id="NML36698.1"/>
    </source>
</evidence>